<accession>A0A1A5YFB4</accession>
<dbReference type="NCBIfam" id="NF009314">
    <property type="entry name" value="PRK12674.1-2"/>
    <property type="match status" value="1"/>
</dbReference>
<evidence type="ECO:0000256" key="3">
    <source>
        <dbReference type="ARBA" id="ARBA00022449"/>
    </source>
</evidence>
<name>A0A1A5YFB4_9BACL</name>
<dbReference type="GO" id="GO:0015385">
    <property type="term" value="F:sodium:proton antiporter activity"/>
    <property type="evidence" value="ECO:0007669"/>
    <property type="project" value="TreeGrafter"/>
</dbReference>
<dbReference type="Pfam" id="PF03334">
    <property type="entry name" value="PhaG_MnhG_YufB"/>
    <property type="match status" value="1"/>
</dbReference>
<dbReference type="EMBL" id="LYPA01000067">
    <property type="protein sequence ID" value="OBR64085.1"/>
    <property type="molecule type" value="Genomic_DNA"/>
</dbReference>
<keyword evidence="3" id="KW-0813">Transport</keyword>
<dbReference type="OrthoDB" id="9806575at2"/>
<feature type="transmembrane region" description="Helical" evidence="4">
    <location>
        <begin position="40"/>
        <end position="60"/>
    </location>
</feature>
<comment type="subcellular location">
    <subcellularLocation>
        <location evidence="1">Membrane</location>
        <topology evidence="1">Multi-pass membrane protein</topology>
    </subcellularLocation>
</comment>
<dbReference type="PANTHER" id="PTHR34703:SF1">
    <property type="entry name" value="ANTIPORTER SUBUNIT MNHG2-RELATED"/>
    <property type="match status" value="1"/>
</dbReference>
<dbReference type="Proteomes" id="UP000092024">
    <property type="component" value="Unassembled WGS sequence"/>
</dbReference>
<reference evidence="5 6" key="1">
    <citation type="submission" date="2016-05" db="EMBL/GenBank/DDBJ databases">
        <title>Paenibacillus oryzae. sp. nov., isolated from the rice root.</title>
        <authorList>
            <person name="Zhang J."/>
            <person name="Zhang X."/>
        </authorList>
    </citation>
    <scope>NUCLEOTIDE SEQUENCE [LARGE SCALE GENOMIC DNA]</scope>
    <source>
        <strain evidence="5 6">1DrF-4</strain>
    </source>
</reference>
<keyword evidence="4" id="KW-0472">Membrane</keyword>
<dbReference type="PANTHER" id="PTHR34703">
    <property type="entry name" value="ANTIPORTER SUBUNIT MNHG2-RELATED"/>
    <property type="match status" value="1"/>
</dbReference>
<evidence type="ECO:0000256" key="1">
    <source>
        <dbReference type="ARBA" id="ARBA00004141"/>
    </source>
</evidence>
<dbReference type="STRING" id="1844972.A7K91_20315"/>
<keyword evidence="4" id="KW-0812">Transmembrane</keyword>
<proteinExistence type="inferred from homology"/>
<feature type="transmembrane region" description="Helical" evidence="4">
    <location>
        <begin position="6"/>
        <end position="28"/>
    </location>
</feature>
<dbReference type="NCBIfam" id="TIGR01300">
    <property type="entry name" value="CPA3_mnhG_phaG"/>
    <property type="match status" value="1"/>
</dbReference>
<comment type="similarity">
    <text evidence="2">Belongs to the CPA3 antiporters (TC 2.A.63) subunit G family.</text>
</comment>
<dbReference type="InterPro" id="IPR005133">
    <property type="entry name" value="PhaG_MnhG_YufB"/>
</dbReference>
<keyword evidence="4" id="KW-1133">Transmembrane helix</keyword>
<gene>
    <name evidence="5" type="ORF">A7K91_20315</name>
</gene>
<protein>
    <submittedName>
        <fullName evidence="5">Na+/H+ antiporter subunit G</fullName>
    </submittedName>
</protein>
<dbReference type="RefSeq" id="WP_068685555.1">
    <property type="nucleotide sequence ID" value="NZ_LYPA01000067.1"/>
</dbReference>
<comment type="caution">
    <text evidence="5">The sequence shown here is derived from an EMBL/GenBank/DDBJ whole genome shotgun (WGS) entry which is preliminary data.</text>
</comment>
<organism evidence="5 6">
    <name type="scientific">Paenibacillus oryzae</name>
    <dbReference type="NCBI Taxonomy" id="1844972"/>
    <lineage>
        <taxon>Bacteria</taxon>
        <taxon>Bacillati</taxon>
        <taxon>Bacillota</taxon>
        <taxon>Bacilli</taxon>
        <taxon>Bacillales</taxon>
        <taxon>Paenibacillaceae</taxon>
        <taxon>Paenibacillus</taxon>
    </lineage>
</organism>
<dbReference type="GO" id="GO:0016020">
    <property type="term" value="C:membrane"/>
    <property type="evidence" value="ECO:0007669"/>
    <property type="project" value="UniProtKB-SubCell"/>
</dbReference>
<evidence type="ECO:0000313" key="5">
    <source>
        <dbReference type="EMBL" id="OBR64085.1"/>
    </source>
</evidence>
<keyword evidence="3" id="KW-0050">Antiport</keyword>
<evidence type="ECO:0000256" key="2">
    <source>
        <dbReference type="ARBA" id="ARBA00008404"/>
    </source>
</evidence>
<evidence type="ECO:0000313" key="6">
    <source>
        <dbReference type="Proteomes" id="UP000092024"/>
    </source>
</evidence>
<sequence>MTKIAEILLGVVVLLGAIIAVISALGLIRLQDVYLRSHAATKSATLGVLFILSGVFLYFWIFQHHFSLKLLLGILFVFLTSPVAGHLNARAAYRSGVALWKGSVKDALKETAQNERREGEQKNR</sequence>
<evidence type="ECO:0000256" key="4">
    <source>
        <dbReference type="SAM" id="Phobius"/>
    </source>
</evidence>
<feature type="transmembrane region" description="Helical" evidence="4">
    <location>
        <begin position="66"/>
        <end position="85"/>
    </location>
</feature>
<dbReference type="AlphaFoldDB" id="A0A1A5YFB4"/>
<keyword evidence="6" id="KW-1185">Reference proteome</keyword>